<evidence type="ECO:0000313" key="7">
    <source>
        <dbReference type="Proteomes" id="UP000501705"/>
    </source>
</evidence>
<dbReference type="PRINTS" id="PR00834">
    <property type="entry name" value="PROTEASES2C"/>
</dbReference>
<keyword evidence="4 5" id="KW-0472">Membrane</keyword>
<keyword evidence="6" id="KW-0645">Protease</keyword>
<dbReference type="SUPFAM" id="SSF50494">
    <property type="entry name" value="Trypsin-like serine proteases"/>
    <property type="match status" value="1"/>
</dbReference>
<dbReference type="Pfam" id="PF13365">
    <property type="entry name" value="Trypsin_2"/>
    <property type="match status" value="1"/>
</dbReference>
<name>A0A6G9XRL3_NOCBR</name>
<dbReference type="AlphaFoldDB" id="A0A6G9XRL3"/>
<reference evidence="6 7" key="1">
    <citation type="journal article" date="2019" name="ACS Chem. Biol.">
        <title>Identification and Mobilization of a Cryptic Antibiotic Biosynthesis Gene Locus from a Human-Pathogenic Nocardia Isolate.</title>
        <authorList>
            <person name="Herisse M."/>
            <person name="Ishida K."/>
            <person name="Porter J.L."/>
            <person name="Howden B."/>
            <person name="Hertweck C."/>
            <person name="Stinear T.P."/>
            <person name="Pidot S.J."/>
        </authorList>
    </citation>
    <scope>NUCLEOTIDE SEQUENCE [LARGE SCALE GENOMIC DNA]</scope>
    <source>
        <strain evidence="6 7">AUSMDU00024985</strain>
    </source>
</reference>
<dbReference type="InterPro" id="IPR001940">
    <property type="entry name" value="Peptidase_S1C"/>
</dbReference>
<dbReference type="PANTHER" id="PTHR43019:SF23">
    <property type="entry name" value="PROTEASE DO-LIKE 5, CHLOROPLASTIC"/>
    <property type="match status" value="1"/>
</dbReference>
<evidence type="ECO:0000313" key="6">
    <source>
        <dbReference type="EMBL" id="QIS03564.1"/>
    </source>
</evidence>
<proteinExistence type="predicted"/>
<feature type="transmembrane region" description="Helical" evidence="5">
    <location>
        <begin position="30"/>
        <end position="52"/>
    </location>
</feature>
<dbReference type="RefSeq" id="WP_167462635.1">
    <property type="nucleotide sequence ID" value="NZ_CP046171.1"/>
</dbReference>
<dbReference type="GO" id="GO:0009403">
    <property type="term" value="P:toxin biosynthetic process"/>
    <property type="evidence" value="ECO:0007669"/>
    <property type="project" value="InterPro"/>
</dbReference>
<evidence type="ECO:0000256" key="2">
    <source>
        <dbReference type="ARBA" id="ARBA00022692"/>
    </source>
</evidence>
<feature type="transmembrane region" description="Helical" evidence="5">
    <location>
        <begin position="101"/>
        <end position="120"/>
    </location>
</feature>
<feature type="transmembrane region" description="Helical" evidence="5">
    <location>
        <begin position="6"/>
        <end position="23"/>
    </location>
</feature>
<evidence type="ECO:0000256" key="3">
    <source>
        <dbReference type="ARBA" id="ARBA00022989"/>
    </source>
</evidence>
<dbReference type="InterPro" id="IPR003825">
    <property type="entry name" value="Colicin-V_CvpA"/>
</dbReference>
<dbReference type="InterPro" id="IPR009003">
    <property type="entry name" value="Peptidase_S1_PA"/>
</dbReference>
<keyword evidence="6" id="KW-0378">Hydrolase</keyword>
<keyword evidence="2 5" id="KW-0812">Transmembrane</keyword>
<dbReference type="EMBL" id="CP046171">
    <property type="protein sequence ID" value="QIS03564.1"/>
    <property type="molecule type" value="Genomic_DNA"/>
</dbReference>
<sequence length="385" mass="39440">MTLPNWLDLALLAATGLAALVGWRRGALAAMIGMLCVVAGAVVGACVAAATLSRVTPGPIRLLIVLCLIIGMVAFGETVGQRLGRRARRAIRGRLAQRVDATGGSFVHAAAVPLAVWLLAAPLTVSAQPSLAAAVRDSTVVRAVDGVAPYWLAGLSTVITTPIVDAGLTLPLAPPDARVVHSPVPRALQQSVLRVRGAAPSCGRQQTGSGFVIAPERVLTNAHGVAGTNEVGVDTPRGRLKAVVVRFDPARDLAVLAVPGLDAPPVTVAPEPGVPGADAIILGYPEGGLYTAAAARVRQRGDRPVPDIYRRATSERNVYTVNGTIREGNSGGPLTDAQGRVFGMVFGVDPDDDAVGYAASLPELLAEIGPLDTAAPAVDTGPCLP</sequence>
<accession>A0A6G9XRL3</accession>
<dbReference type="GO" id="GO:0004252">
    <property type="term" value="F:serine-type endopeptidase activity"/>
    <property type="evidence" value="ECO:0007669"/>
    <property type="project" value="InterPro"/>
</dbReference>
<dbReference type="NCBIfam" id="NF033740">
    <property type="entry name" value="MarP_fam_protase"/>
    <property type="match status" value="1"/>
</dbReference>
<dbReference type="GO" id="GO:0016020">
    <property type="term" value="C:membrane"/>
    <property type="evidence" value="ECO:0007669"/>
    <property type="project" value="UniProtKB-SubCell"/>
</dbReference>
<dbReference type="Pfam" id="PF02674">
    <property type="entry name" value="Colicin_V"/>
    <property type="match status" value="1"/>
</dbReference>
<keyword evidence="3 5" id="KW-1133">Transmembrane helix</keyword>
<feature type="transmembrane region" description="Helical" evidence="5">
    <location>
        <begin position="58"/>
        <end position="80"/>
    </location>
</feature>
<dbReference type="Gene3D" id="2.40.10.10">
    <property type="entry name" value="Trypsin-like serine proteases"/>
    <property type="match status" value="2"/>
</dbReference>
<dbReference type="InterPro" id="IPR043504">
    <property type="entry name" value="Peptidase_S1_PA_chymotrypsin"/>
</dbReference>
<dbReference type="GO" id="GO:0006508">
    <property type="term" value="P:proteolysis"/>
    <property type="evidence" value="ECO:0007669"/>
    <property type="project" value="UniProtKB-KW"/>
</dbReference>
<evidence type="ECO:0000256" key="4">
    <source>
        <dbReference type="ARBA" id="ARBA00023136"/>
    </source>
</evidence>
<evidence type="ECO:0000256" key="5">
    <source>
        <dbReference type="SAM" id="Phobius"/>
    </source>
</evidence>
<gene>
    <name evidence="6" type="ORF">F5X71_15635</name>
</gene>
<comment type="subcellular location">
    <subcellularLocation>
        <location evidence="1">Membrane</location>
        <topology evidence="1">Multi-pass membrane protein</topology>
    </subcellularLocation>
</comment>
<dbReference type="InterPro" id="IPR047680">
    <property type="entry name" value="MarP-like"/>
</dbReference>
<dbReference type="PANTHER" id="PTHR43019">
    <property type="entry name" value="SERINE ENDOPROTEASE DEGS"/>
    <property type="match status" value="1"/>
</dbReference>
<dbReference type="Proteomes" id="UP000501705">
    <property type="component" value="Chromosome"/>
</dbReference>
<evidence type="ECO:0000256" key="1">
    <source>
        <dbReference type="ARBA" id="ARBA00004141"/>
    </source>
</evidence>
<organism evidence="6 7">
    <name type="scientific">Nocardia brasiliensis</name>
    <dbReference type="NCBI Taxonomy" id="37326"/>
    <lineage>
        <taxon>Bacteria</taxon>
        <taxon>Bacillati</taxon>
        <taxon>Actinomycetota</taxon>
        <taxon>Actinomycetes</taxon>
        <taxon>Mycobacteriales</taxon>
        <taxon>Nocardiaceae</taxon>
        <taxon>Nocardia</taxon>
    </lineage>
</organism>
<protein>
    <submittedName>
        <fullName evidence="6">MarP family serine protease</fullName>
    </submittedName>
</protein>